<accession>A0A4Y7XBD9</accession>
<dbReference type="OrthoDB" id="6073551at2"/>
<keyword evidence="1" id="KW-0732">Signal</keyword>
<dbReference type="EMBL" id="SNTY01000058">
    <property type="protein sequence ID" value="TEU24774.1"/>
    <property type="molecule type" value="Genomic_DNA"/>
</dbReference>
<keyword evidence="3" id="KW-1185">Reference proteome</keyword>
<evidence type="ECO:0000256" key="1">
    <source>
        <dbReference type="SAM" id="SignalP"/>
    </source>
</evidence>
<evidence type="ECO:0000313" key="3">
    <source>
        <dbReference type="Proteomes" id="UP000297834"/>
    </source>
</evidence>
<comment type="caution">
    <text evidence="2">The sequence shown here is derived from an EMBL/GenBank/DDBJ whole genome shotgun (WGS) entry which is preliminary data.</text>
</comment>
<evidence type="ECO:0000313" key="2">
    <source>
        <dbReference type="EMBL" id="TEU24774.1"/>
    </source>
</evidence>
<name>A0A4Y7XBD9_9GAMM</name>
<dbReference type="AlphaFoldDB" id="A0A4Y7XBD9"/>
<dbReference type="RefSeq" id="WP_134245154.1">
    <property type="nucleotide sequence ID" value="NZ_SNTY01000058.1"/>
</dbReference>
<organism evidence="2 3">
    <name type="scientific">Alkanindiges illinoisensis</name>
    <dbReference type="NCBI Taxonomy" id="197183"/>
    <lineage>
        <taxon>Bacteria</taxon>
        <taxon>Pseudomonadati</taxon>
        <taxon>Pseudomonadota</taxon>
        <taxon>Gammaproteobacteria</taxon>
        <taxon>Moraxellales</taxon>
        <taxon>Moraxellaceae</taxon>
        <taxon>Alkanindiges</taxon>
    </lineage>
</organism>
<feature type="signal peptide" evidence="1">
    <location>
        <begin position="1"/>
        <end position="25"/>
    </location>
</feature>
<dbReference type="Proteomes" id="UP000297834">
    <property type="component" value="Unassembled WGS sequence"/>
</dbReference>
<proteinExistence type="predicted"/>
<feature type="chain" id="PRO_5021402557" evidence="1">
    <location>
        <begin position="26"/>
        <end position="478"/>
    </location>
</feature>
<protein>
    <submittedName>
        <fullName evidence="2">Uncharacterized protein</fullName>
    </submittedName>
</protein>
<sequence>MVKFNQVTLAASIGALLSLSTVTFAGQGLTSLSDEEMAKQTGQVLFNASYLAPSDSGNFESANNVGFYKLGLEAELQINANIKKLQLGCGGVNGANGCDIDIDNLSLSGNSATREGRVGSDAVLTNPFIEFAIKNPDSASLREVVGFRVSSEKMQGLLTAGTANSSTANGINSISGYMKVQSDPSGIIKGYAKTMATRDNLYGPNEVQGTLQALGLGGVAEADFKTTNGGFNVPAINNNYFETPAIKVNGTRIKSVTLSAPVKVPNIYVGNGADYPVAGTVQYNATPHQAGIPEPSAIYTQGGPVEATVTQCRVIACLIAPNGTKLPNVYMNGTISNITANLNLQQSLGLIHSLPIDSPFYLSLQKNAMHWPGAKADDIAQKGWWLSLADPVNIGNVNLTDAIDISPLFPQISTFVSQYLQANPAKTNDLAGLLNIGDLTANIGTIDLKDAPLTLNLSNLQLTNQDFVPNCYGGLTFC</sequence>
<reference evidence="2 3" key="1">
    <citation type="submission" date="2019-03" db="EMBL/GenBank/DDBJ databases">
        <title>Alkanindiges illinoisensis: a potential pathogenic isolated from ascites of a gastric cancer patient with abdominal metastasis.</title>
        <authorList>
            <person name="Hu X."/>
            <person name="Yang B."/>
            <person name="Yan X."/>
            <person name="Lin L."/>
            <person name="Zhao H."/>
            <person name="Zhou F."/>
            <person name="Su B."/>
            <person name="Chen J."/>
            <person name="Rui Y."/>
            <person name="Wang Q."/>
            <person name="Zheng L."/>
        </authorList>
    </citation>
    <scope>NUCLEOTIDE SEQUENCE [LARGE SCALE GENOMIC DNA]</scope>
    <source>
        <strain evidence="2 3">NFYY 23406</strain>
    </source>
</reference>
<gene>
    <name evidence="2" type="ORF">E2B99_11830</name>
</gene>